<evidence type="ECO:0000313" key="11">
    <source>
        <dbReference type="Proteomes" id="UP000095280"/>
    </source>
</evidence>
<evidence type="ECO:0000256" key="9">
    <source>
        <dbReference type="SAM" id="MobiDB-lite"/>
    </source>
</evidence>
<name>A0A1I8F289_9PLAT</name>
<dbReference type="GO" id="GO:0016586">
    <property type="term" value="C:RSC-type complex"/>
    <property type="evidence" value="ECO:0007669"/>
    <property type="project" value="InterPro"/>
</dbReference>
<dbReference type="PROSITE" id="PS50014">
    <property type="entry name" value="BROMODOMAIN_2"/>
    <property type="match status" value="1"/>
</dbReference>
<dbReference type="Proteomes" id="UP000095280">
    <property type="component" value="Unplaced"/>
</dbReference>
<feature type="compositionally biased region" description="Low complexity" evidence="9">
    <location>
        <begin position="1"/>
        <end position="35"/>
    </location>
</feature>
<dbReference type="Gene3D" id="1.20.920.10">
    <property type="entry name" value="Bromodomain-like"/>
    <property type="match status" value="1"/>
</dbReference>
<dbReference type="GO" id="GO:0006368">
    <property type="term" value="P:transcription elongation by RNA polymerase II"/>
    <property type="evidence" value="ECO:0007669"/>
    <property type="project" value="TreeGrafter"/>
</dbReference>
<feature type="region of interest" description="Disordered" evidence="9">
    <location>
        <begin position="1"/>
        <end position="53"/>
    </location>
</feature>
<dbReference type="InterPro" id="IPR037382">
    <property type="entry name" value="Rsc/polybromo"/>
</dbReference>
<dbReference type="AlphaFoldDB" id="A0A1I8F289"/>
<evidence type="ECO:0000259" key="10">
    <source>
        <dbReference type="PROSITE" id="PS50014"/>
    </source>
</evidence>
<dbReference type="InterPro" id="IPR001487">
    <property type="entry name" value="Bromodomain"/>
</dbReference>
<dbReference type="Pfam" id="PF00439">
    <property type="entry name" value="Bromodomain"/>
    <property type="match status" value="1"/>
</dbReference>
<dbReference type="SMART" id="SM00297">
    <property type="entry name" value="BROMO"/>
    <property type="match status" value="1"/>
</dbReference>
<reference evidence="12" key="1">
    <citation type="submission" date="2016-11" db="UniProtKB">
        <authorList>
            <consortium name="WormBaseParasite"/>
        </authorList>
    </citation>
    <scope>IDENTIFICATION</scope>
</reference>
<keyword evidence="6" id="KW-0804">Transcription</keyword>
<keyword evidence="4" id="KW-0805">Transcription regulation</keyword>
<evidence type="ECO:0000256" key="7">
    <source>
        <dbReference type="ARBA" id="ARBA00023242"/>
    </source>
</evidence>
<keyword evidence="3" id="KW-0156">Chromatin regulator</keyword>
<evidence type="ECO:0000256" key="8">
    <source>
        <dbReference type="PROSITE-ProRule" id="PRU00035"/>
    </source>
</evidence>
<dbReference type="PANTHER" id="PTHR16062:SF19">
    <property type="entry name" value="PROTEIN POLYBROMO-1"/>
    <property type="match status" value="1"/>
</dbReference>
<dbReference type="SUPFAM" id="SSF47370">
    <property type="entry name" value="Bromodomain"/>
    <property type="match status" value="1"/>
</dbReference>
<organism evidence="11 12">
    <name type="scientific">Macrostomum lignano</name>
    <dbReference type="NCBI Taxonomy" id="282301"/>
    <lineage>
        <taxon>Eukaryota</taxon>
        <taxon>Metazoa</taxon>
        <taxon>Spiralia</taxon>
        <taxon>Lophotrochozoa</taxon>
        <taxon>Platyhelminthes</taxon>
        <taxon>Rhabditophora</taxon>
        <taxon>Macrostomorpha</taxon>
        <taxon>Macrostomida</taxon>
        <taxon>Macrostomidae</taxon>
        <taxon>Macrostomum</taxon>
    </lineage>
</organism>
<proteinExistence type="predicted"/>
<dbReference type="GO" id="GO:0006338">
    <property type="term" value="P:chromatin remodeling"/>
    <property type="evidence" value="ECO:0007669"/>
    <property type="project" value="InterPro"/>
</dbReference>
<accession>A0A1I8F289</accession>
<evidence type="ECO:0000256" key="6">
    <source>
        <dbReference type="ARBA" id="ARBA00023163"/>
    </source>
</evidence>
<sequence>NEDSMGSSSASASMMLHHQQQPQQFAQAAEQQQPPSTGEKRKTGGPGPSPQEVLQRRLNTSMAPPAVSDLKLIVLQNAKHFNERSPRCIRTPSILEKLLKKKHKKSGPGCCINAQRRAGPAEQVRALRFDLPRLKKRSSTSAAQQAAVSSSSSLPRRLQDLFHTSKLGSGKYTQAADMLADFELMFDNACLFNETGSQIYQDALVLLRVVMEKRRLLRFGRRPRGCRGARRDGGCSR</sequence>
<evidence type="ECO:0000256" key="1">
    <source>
        <dbReference type="ARBA" id="ARBA00004123"/>
    </source>
</evidence>
<dbReference type="GO" id="GO:0016514">
    <property type="term" value="C:SWI/SNF complex"/>
    <property type="evidence" value="ECO:0007669"/>
    <property type="project" value="TreeGrafter"/>
</dbReference>
<keyword evidence="11" id="KW-1185">Reference proteome</keyword>
<protein>
    <submittedName>
        <fullName evidence="12">Bromo domain-containing protein</fullName>
    </submittedName>
</protein>
<evidence type="ECO:0000256" key="3">
    <source>
        <dbReference type="ARBA" id="ARBA00022853"/>
    </source>
</evidence>
<keyword evidence="5 8" id="KW-0103">Bromodomain</keyword>
<evidence type="ECO:0000256" key="5">
    <source>
        <dbReference type="ARBA" id="ARBA00023117"/>
    </source>
</evidence>
<keyword evidence="7" id="KW-0539">Nucleus</keyword>
<evidence type="ECO:0000313" key="12">
    <source>
        <dbReference type="WBParaSite" id="maker-unitig_12321-snap-gene-0.1-mRNA-1"/>
    </source>
</evidence>
<dbReference type="PANTHER" id="PTHR16062">
    <property type="entry name" value="SWI/SNF-RELATED"/>
    <property type="match status" value="1"/>
</dbReference>
<dbReference type="GO" id="GO:0003682">
    <property type="term" value="F:chromatin binding"/>
    <property type="evidence" value="ECO:0007669"/>
    <property type="project" value="TreeGrafter"/>
</dbReference>
<evidence type="ECO:0000256" key="2">
    <source>
        <dbReference type="ARBA" id="ARBA00022737"/>
    </source>
</evidence>
<dbReference type="InterPro" id="IPR036427">
    <property type="entry name" value="Bromodomain-like_sf"/>
</dbReference>
<dbReference type="WBParaSite" id="maker-unitig_12321-snap-gene-0.1-mRNA-1">
    <property type="protein sequence ID" value="maker-unitig_12321-snap-gene-0.1-mRNA-1"/>
    <property type="gene ID" value="maker-unitig_12321-snap-gene-0.1"/>
</dbReference>
<feature type="domain" description="Bromo" evidence="10">
    <location>
        <begin position="152"/>
        <end position="200"/>
    </location>
</feature>
<evidence type="ECO:0000256" key="4">
    <source>
        <dbReference type="ARBA" id="ARBA00023015"/>
    </source>
</evidence>
<keyword evidence="2" id="KW-0677">Repeat</keyword>
<comment type="subcellular location">
    <subcellularLocation>
        <location evidence="1">Nucleus</location>
    </subcellularLocation>
</comment>